<reference evidence="1" key="1">
    <citation type="submission" date="2022-11" db="EMBL/GenBank/DDBJ databases">
        <title>Centuries of genome instability and evolution in soft-shell clam transmissible cancer (bioRxiv).</title>
        <authorList>
            <person name="Hart S.F.M."/>
            <person name="Yonemitsu M.A."/>
            <person name="Giersch R.M."/>
            <person name="Beal B.F."/>
            <person name="Arriagada G."/>
            <person name="Davis B.W."/>
            <person name="Ostrander E.A."/>
            <person name="Goff S.P."/>
            <person name="Metzger M.J."/>
        </authorList>
    </citation>
    <scope>NUCLEOTIDE SEQUENCE</scope>
    <source>
        <strain evidence="1">MELC-2E11</strain>
        <tissue evidence="1">Siphon/mantle</tissue>
    </source>
</reference>
<dbReference type="EMBL" id="CP111020">
    <property type="protein sequence ID" value="WAR14942.1"/>
    <property type="molecule type" value="Genomic_DNA"/>
</dbReference>
<protein>
    <submittedName>
        <fullName evidence="1">Uncharacterized protein</fullName>
    </submittedName>
</protein>
<dbReference type="Proteomes" id="UP001164746">
    <property type="component" value="Chromosome 9"/>
</dbReference>
<evidence type="ECO:0000313" key="1">
    <source>
        <dbReference type="EMBL" id="WAR14942.1"/>
    </source>
</evidence>
<organism evidence="1 2">
    <name type="scientific">Mya arenaria</name>
    <name type="common">Soft-shell clam</name>
    <dbReference type="NCBI Taxonomy" id="6604"/>
    <lineage>
        <taxon>Eukaryota</taxon>
        <taxon>Metazoa</taxon>
        <taxon>Spiralia</taxon>
        <taxon>Lophotrochozoa</taxon>
        <taxon>Mollusca</taxon>
        <taxon>Bivalvia</taxon>
        <taxon>Autobranchia</taxon>
        <taxon>Heteroconchia</taxon>
        <taxon>Euheterodonta</taxon>
        <taxon>Imparidentia</taxon>
        <taxon>Neoheterodontei</taxon>
        <taxon>Myida</taxon>
        <taxon>Myoidea</taxon>
        <taxon>Myidae</taxon>
        <taxon>Mya</taxon>
    </lineage>
</organism>
<gene>
    <name evidence="1" type="ORF">MAR_005047</name>
</gene>
<accession>A0ABY7F010</accession>
<name>A0ABY7F010_MYAAR</name>
<evidence type="ECO:0000313" key="2">
    <source>
        <dbReference type="Proteomes" id="UP001164746"/>
    </source>
</evidence>
<proteinExistence type="predicted"/>
<sequence>MAALTDDNNNISSFLIATELAACEHKPGSKQIKKVPTNATIRNIFEEIHDLTIGALMAFQDIKLLLLKCCCASAQTAAIPTKVSQAEKVNAFNILMSGAKVPPNRKDEMYNNVVDMFVQRNLKLHRSIVAYEGVYAVQVVTNALWYLTNHHTTINDAALRFKDVSSIPADFDGFQGYNEIKRKKLKSQPLQQIQLNSHAEAIFSLLSRPVFDSQFMPDLMVIWLPERVKYRVFHRSRNFQRPFFSFN</sequence>
<keyword evidence="2" id="KW-1185">Reference proteome</keyword>